<dbReference type="GO" id="GO:0016020">
    <property type="term" value="C:membrane"/>
    <property type="evidence" value="ECO:0007669"/>
    <property type="project" value="TreeGrafter"/>
</dbReference>
<sequence length="143" mass="15914">MGESVSTHGDIYSYGILLLEILTGRRPTDEMFKDGLSLHSFCKMALLDRVMEIADSCLLILDEELNGQTNRSRGKAKVSKCLISLVRIGVACSTEIPHERMCISEIVMELNTIKQVFLGMGIHGQRRARMQLASRGTSQLDNV</sequence>
<evidence type="ECO:0000313" key="2">
    <source>
        <dbReference type="Proteomes" id="UP001280121"/>
    </source>
</evidence>
<reference evidence="1" key="1">
    <citation type="journal article" date="2023" name="Plant J.">
        <title>Genome sequences and population genomics provide insights into the demographic history, inbreeding, and mutation load of two 'living fossil' tree species of Dipteronia.</title>
        <authorList>
            <person name="Feng Y."/>
            <person name="Comes H.P."/>
            <person name="Chen J."/>
            <person name="Zhu S."/>
            <person name="Lu R."/>
            <person name="Zhang X."/>
            <person name="Li P."/>
            <person name="Qiu J."/>
            <person name="Olsen K.M."/>
            <person name="Qiu Y."/>
        </authorList>
    </citation>
    <scope>NUCLEOTIDE SEQUENCE</scope>
    <source>
        <strain evidence="1">KIB01</strain>
    </source>
</reference>
<dbReference type="InterPro" id="IPR051564">
    <property type="entry name" value="LRR_receptor-like_kinase"/>
</dbReference>
<dbReference type="PANTHER" id="PTHR48055">
    <property type="entry name" value="LEUCINE-RICH REPEAT RECEPTOR PROTEIN KINASE EMS1"/>
    <property type="match status" value="1"/>
</dbReference>
<comment type="caution">
    <text evidence="1">The sequence shown here is derived from an EMBL/GenBank/DDBJ whole genome shotgun (WGS) entry which is preliminary data.</text>
</comment>
<evidence type="ECO:0000313" key="1">
    <source>
        <dbReference type="EMBL" id="KAK2634197.1"/>
    </source>
</evidence>
<accession>A0AAD9TEB5</accession>
<dbReference type="PANTHER" id="PTHR48055:SF57">
    <property type="entry name" value="PROTEIN KINASE DOMAIN-CONTAINING PROTEIN"/>
    <property type="match status" value="1"/>
</dbReference>
<dbReference type="Gene3D" id="1.10.510.10">
    <property type="entry name" value="Transferase(Phosphotransferase) domain 1"/>
    <property type="match status" value="1"/>
</dbReference>
<organism evidence="1 2">
    <name type="scientific">Dipteronia dyeriana</name>
    <dbReference type="NCBI Taxonomy" id="168575"/>
    <lineage>
        <taxon>Eukaryota</taxon>
        <taxon>Viridiplantae</taxon>
        <taxon>Streptophyta</taxon>
        <taxon>Embryophyta</taxon>
        <taxon>Tracheophyta</taxon>
        <taxon>Spermatophyta</taxon>
        <taxon>Magnoliopsida</taxon>
        <taxon>eudicotyledons</taxon>
        <taxon>Gunneridae</taxon>
        <taxon>Pentapetalae</taxon>
        <taxon>rosids</taxon>
        <taxon>malvids</taxon>
        <taxon>Sapindales</taxon>
        <taxon>Sapindaceae</taxon>
        <taxon>Hippocastanoideae</taxon>
        <taxon>Acereae</taxon>
        <taxon>Dipteronia</taxon>
    </lineage>
</organism>
<proteinExistence type="predicted"/>
<dbReference type="Proteomes" id="UP001280121">
    <property type="component" value="Unassembled WGS sequence"/>
</dbReference>
<dbReference type="InterPro" id="IPR011009">
    <property type="entry name" value="Kinase-like_dom_sf"/>
</dbReference>
<dbReference type="AlphaFoldDB" id="A0AAD9TEB5"/>
<protein>
    <submittedName>
        <fullName evidence="1">Uncharacterized protein</fullName>
    </submittedName>
</protein>
<dbReference type="EMBL" id="JANJYI010000009">
    <property type="protein sequence ID" value="KAK2634197.1"/>
    <property type="molecule type" value="Genomic_DNA"/>
</dbReference>
<keyword evidence="2" id="KW-1185">Reference proteome</keyword>
<dbReference type="SUPFAM" id="SSF56112">
    <property type="entry name" value="Protein kinase-like (PK-like)"/>
    <property type="match status" value="1"/>
</dbReference>
<name>A0AAD9TEB5_9ROSI</name>
<gene>
    <name evidence="1" type="ORF">Ddye_028989</name>
</gene>